<proteinExistence type="predicted"/>
<dbReference type="EMBL" id="JAHHUM010001500">
    <property type="protein sequence ID" value="KAK5611134.1"/>
    <property type="molecule type" value="Genomic_DNA"/>
</dbReference>
<evidence type="ECO:0000313" key="2">
    <source>
        <dbReference type="Proteomes" id="UP001311232"/>
    </source>
</evidence>
<dbReference type="AlphaFoldDB" id="A0AAV9RQ85"/>
<reference evidence="1 2" key="1">
    <citation type="submission" date="2021-06" db="EMBL/GenBank/DDBJ databases">
        <authorList>
            <person name="Palmer J.M."/>
        </authorList>
    </citation>
    <scope>NUCLEOTIDE SEQUENCE [LARGE SCALE GENOMIC DNA]</scope>
    <source>
        <strain evidence="1 2">MEX-2019</strain>
        <tissue evidence="1">Muscle</tissue>
    </source>
</reference>
<gene>
    <name evidence="1" type="ORF">CRENBAI_021440</name>
</gene>
<dbReference type="Proteomes" id="UP001311232">
    <property type="component" value="Unassembled WGS sequence"/>
</dbReference>
<organism evidence="1 2">
    <name type="scientific">Crenichthys baileyi</name>
    <name type="common">White River springfish</name>
    <dbReference type="NCBI Taxonomy" id="28760"/>
    <lineage>
        <taxon>Eukaryota</taxon>
        <taxon>Metazoa</taxon>
        <taxon>Chordata</taxon>
        <taxon>Craniata</taxon>
        <taxon>Vertebrata</taxon>
        <taxon>Euteleostomi</taxon>
        <taxon>Actinopterygii</taxon>
        <taxon>Neopterygii</taxon>
        <taxon>Teleostei</taxon>
        <taxon>Neoteleostei</taxon>
        <taxon>Acanthomorphata</taxon>
        <taxon>Ovalentaria</taxon>
        <taxon>Atherinomorphae</taxon>
        <taxon>Cyprinodontiformes</taxon>
        <taxon>Goodeidae</taxon>
        <taxon>Crenichthys</taxon>
    </lineage>
</organism>
<accession>A0AAV9RQ85</accession>
<name>A0AAV9RQ85_9TELE</name>
<keyword evidence="2" id="KW-1185">Reference proteome</keyword>
<protein>
    <submittedName>
        <fullName evidence="1">Uncharacterized protein</fullName>
    </submittedName>
</protein>
<comment type="caution">
    <text evidence="1">The sequence shown here is derived from an EMBL/GenBank/DDBJ whole genome shotgun (WGS) entry which is preliminary data.</text>
</comment>
<sequence>LWVTGQTKFGLRNLHEDHTIKAHDVTQYGRAGIPPWSQAWGRDSSESAWWPGCSS</sequence>
<feature type="non-terminal residue" evidence="1">
    <location>
        <position position="1"/>
    </location>
</feature>
<evidence type="ECO:0000313" key="1">
    <source>
        <dbReference type="EMBL" id="KAK5611134.1"/>
    </source>
</evidence>